<dbReference type="InterPro" id="IPR014917">
    <property type="entry name" value="DUF1800"/>
</dbReference>
<protein>
    <submittedName>
        <fullName evidence="1">DUF1800 family protein</fullName>
    </submittedName>
</protein>
<dbReference type="Proteomes" id="UP001598138">
    <property type="component" value="Unassembled WGS sequence"/>
</dbReference>
<dbReference type="RefSeq" id="WP_377984021.1">
    <property type="nucleotide sequence ID" value="NZ_JBBKXZ010000004.1"/>
</dbReference>
<proteinExistence type="predicted"/>
<organism evidence="1 2">
    <name type="scientific">Aquirufa avitistagni</name>
    <dbReference type="NCBI Taxonomy" id="3104728"/>
    <lineage>
        <taxon>Bacteria</taxon>
        <taxon>Pseudomonadati</taxon>
        <taxon>Bacteroidota</taxon>
        <taxon>Cytophagia</taxon>
        <taxon>Cytophagales</taxon>
        <taxon>Flectobacillaceae</taxon>
        <taxon>Aquirufa</taxon>
    </lineage>
</organism>
<evidence type="ECO:0000313" key="1">
    <source>
        <dbReference type="EMBL" id="MFD3395148.1"/>
    </source>
</evidence>
<evidence type="ECO:0000313" key="2">
    <source>
        <dbReference type="Proteomes" id="UP001598138"/>
    </source>
</evidence>
<accession>A0ABW6DI13</accession>
<sequence>MADEKIPKVNTPNLVDLFTKENIRLETVGIRKDRVYTSKKGLSLYTGEFGKAQKMHLLNRALIGFSYKSYQEIKDFSLKQSIDLLLNPEKPFSLPINDYYLDVLDNADVVKADVPKGAVWVTAPEYVKDNGTLNGSRTQSLKAWLSKQFVNQKTSIHWRMFLFYHNLLVASLQNGGPVKNAFQYVDTLFKSSLGNFKDLIYHITLDPSMLVYLNGNQNNKFSPDENYARELQELFTVGKGPNSKFTEKDVAEMARLLTGWNFDWDKTMKTEGRTEVTNGYWNHDIGDKQFSEFYGNRKISGANNPDRADGELREAIDMIFTTDEVAKYMCRRIYSFFVNPMIEPSTEDLIITPLAKVFRDNKFEILPVLRTLLSSEHFFDSIHYNSIIKSPADFVIGLAKEFDMPLLDNKFVPVVMGEDAIYYDYKRYNGIHNQMNNLGMNMGDPPNVAGWPAYYQTPAFDLFWINSETIVKRAQHTDSMFNWGNWVYYNNVTKTGMLVRVDLAEYVRKFNTPENLDALVDQLIDRLINIPINSATRANIKDRVLQGNTNPNYWTGAWYTFVGNPTADNRQVIQNRLAQAMGLIFQLGETHLH</sequence>
<keyword evidence="2" id="KW-1185">Reference proteome</keyword>
<reference evidence="1 2" key="1">
    <citation type="submission" date="2024-03" db="EMBL/GenBank/DDBJ databases">
        <title>Aquirufa genome sequencing.</title>
        <authorList>
            <person name="Pitt A."/>
            <person name="Hahn M.W."/>
        </authorList>
    </citation>
    <scope>NUCLEOTIDE SEQUENCE [LARGE SCALE GENOMIC DNA]</scope>
    <source>
        <strain evidence="1 2">OSTEICH-129V</strain>
    </source>
</reference>
<gene>
    <name evidence="1" type="ORF">U0R10_11010</name>
</gene>
<dbReference type="Pfam" id="PF08811">
    <property type="entry name" value="DUF1800"/>
    <property type="match status" value="1"/>
</dbReference>
<comment type="caution">
    <text evidence="1">The sequence shown here is derived from an EMBL/GenBank/DDBJ whole genome shotgun (WGS) entry which is preliminary data.</text>
</comment>
<dbReference type="EMBL" id="JBBKXZ010000004">
    <property type="protein sequence ID" value="MFD3395148.1"/>
    <property type="molecule type" value="Genomic_DNA"/>
</dbReference>
<name>A0ABW6DI13_9BACT</name>